<dbReference type="InterPro" id="IPR037925">
    <property type="entry name" value="FlgE/F/G-like"/>
</dbReference>
<keyword evidence="8" id="KW-1185">Reference proteome</keyword>
<keyword evidence="3" id="KW-0975">Bacterial flagellum</keyword>
<dbReference type="Proteomes" id="UP000319143">
    <property type="component" value="Unassembled WGS sequence"/>
</dbReference>
<evidence type="ECO:0000256" key="3">
    <source>
        <dbReference type="ARBA" id="ARBA00023143"/>
    </source>
</evidence>
<keyword evidence="5" id="KW-0732">Signal</keyword>
<keyword evidence="7" id="KW-0282">Flagellum</keyword>
<proteinExistence type="inferred from homology"/>
<feature type="signal peptide" evidence="5">
    <location>
        <begin position="1"/>
        <end position="19"/>
    </location>
</feature>
<dbReference type="EMBL" id="SJPV01000003">
    <property type="protein sequence ID" value="TWU39792.1"/>
    <property type="molecule type" value="Genomic_DNA"/>
</dbReference>
<dbReference type="Pfam" id="PF22692">
    <property type="entry name" value="LlgE_F_G_D1"/>
    <property type="match status" value="1"/>
</dbReference>
<feature type="domain" description="Flagellar hook protein FlgE/F/G-like D1" evidence="6">
    <location>
        <begin position="130"/>
        <end position="194"/>
    </location>
</feature>
<evidence type="ECO:0000256" key="5">
    <source>
        <dbReference type="SAM" id="SignalP"/>
    </source>
</evidence>
<dbReference type="AlphaFoldDB" id="A0A5C6DSZ0"/>
<dbReference type="PANTHER" id="PTHR30435:SF19">
    <property type="entry name" value="FLAGELLAR BASAL-BODY ROD PROTEIN FLGG"/>
    <property type="match status" value="1"/>
</dbReference>
<evidence type="ECO:0000259" key="6">
    <source>
        <dbReference type="Pfam" id="PF22692"/>
    </source>
</evidence>
<gene>
    <name evidence="7" type="primary">flgG_1</name>
    <name evidence="7" type="ORF">Poly41_26480</name>
</gene>
<dbReference type="GO" id="GO:0071978">
    <property type="term" value="P:bacterial-type flagellum-dependent swarming motility"/>
    <property type="evidence" value="ECO:0007669"/>
    <property type="project" value="TreeGrafter"/>
</dbReference>
<name>A0A5C6DSZ0_9BACT</name>
<evidence type="ECO:0000256" key="1">
    <source>
        <dbReference type="ARBA" id="ARBA00004117"/>
    </source>
</evidence>
<keyword evidence="7" id="KW-0966">Cell projection</keyword>
<dbReference type="PANTHER" id="PTHR30435">
    <property type="entry name" value="FLAGELLAR PROTEIN"/>
    <property type="match status" value="1"/>
</dbReference>
<evidence type="ECO:0000256" key="2">
    <source>
        <dbReference type="ARBA" id="ARBA00009677"/>
    </source>
</evidence>
<dbReference type="InterPro" id="IPR053967">
    <property type="entry name" value="LlgE_F_G-like_D1"/>
</dbReference>
<dbReference type="OrthoDB" id="9804559at2"/>
<evidence type="ECO:0000256" key="4">
    <source>
        <dbReference type="SAM" id="Coils"/>
    </source>
</evidence>
<comment type="subcellular location">
    <subcellularLocation>
        <location evidence="1">Bacterial flagellum basal body</location>
    </subcellularLocation>
</comment>
<comment type="caution">
    <text evidence="7">The sequence shown here is derived from an EMBL/GenBank/DDBJ whole genome shotgun (WGS) entry which is preliminary data.</text>
</comment>
<protein>
    <submittedName>
        <fullName evidence="7">Flagellar basal-body rod protein FlgG</fullName>
    </submittedName>
</protein>
<evidence type="ECO:0000313" key="7">
    <source>
        <dbReference type="EMBL" id="TWU39792.1"/>
    </source>
</evidence>
<feature type="chain" id="PRO_5022981500" evidence="5">
    <location>
        <begin position="20"/>
        <end position="288"/>
    </location>
</feature>
<dbReference type="SUPFAM" id="SSF117143">
    <property type="entry name" value="Flagellar hook protein flgE"/>
    <property type="match status" value="1"/>
</dbReference>
<dbReference type="RefSeq" id="WP_146526479.1">
    <property type="nucleotide sequence ID" value="NZ_SJPV01000003.1"/>
</dbReference>
<keyword evidence="4" id="KW-0175">Coiled coil</keyword>
<reference evidence="7 8" key="1">
    <citation type="submission" date="2019-02" db="EMBL/GenBank/DDBJ databases">
        <title>Deep-cultivation of Planctomycetes and their phenomic and genomic characterization uncovers novel biology.</title>
        <authorList>
            <person name="Wiegand S."/>
            <person name="Jogler M."/>
            <person name="Boedeker C."/>
            <person name="Pinto D."/>
            <person name="Vollmers J."/>
            <person name="Rivas-Marin E."/>
            <person name="Kohn T."/>
            <person name="Peeters S.H."/>
            <person name="Heuer A."/>
            <person name="Rast P."/>
            <person name="Oberbeckmann S."/>
            <person name="Bunk B."/>
            <person name="Jeske O."/>
            <person name="Meyerdierks A."/>
            <person name="Storesund J.E."/>
            <person name="Kallscheuer N."/>
            <person name="Luecker S."/>
            <person name="Lage O.M."/>
            <person name="Pohl T."/>
            <person name="Merkel B.J."/>
            <person name="Hornburger P."/>
            <person name="Mueller R.-W."/>
            <person name="Bruemmer F."/>
            <person name="Labrenz M."/>
            <person name="Spormann A.M."/>
            <person name="Op Den Camp H."/>
            <person name="Overmann J."/>
            <person name="Amann R."/>
            <person name="Jetten M.S.M."/>
            <person name="Mascher T."/>
            <person name="Medema M.H."/>
            <person name="Devos D.P."/>
            <person name="Kaster A.-K."/>
            <person name="Ovreas L."/>
            <person name="Rohde M."/>
            <person name="Galperin M.Y."/>
            <person name="Jogler C."/>
        </authorList>
    </citation>
    <scope>NUCLEOTIDE SEQUENCE [LARGE SCALE GENOMIC DNA]</scope>
    <source>
        <strain evidence="7 8">Poly41</strain>
    </source>
</reference>
<comment type="similarity">
    <text evidence="2">Belongs to the flagella basal body rod proteins family.</text>
</comment>
<dbReference type="GO" id="GO:0009425">
    <property type="term" value="C:bacterial-type flagellum basal body"/>
    <property type="evidence" value="ECO:0007669"/>
    <property type="project" value="UniProtKB-SubCell"/>
</dbReference>
<feature type="coiled-coil region" evidence="4">
    <location>
        <begin position="37"/>
        <end position="64"/>
    </location>
</feature>
<organism evidence="7 8">
    <name type="scientific">Novipirellula artificiosorum</name>
    <dbReference type="NCBI Taxonomy" id="2528016"/>
    <lineage>
        <taxon>Bacteria</taxon>
        <taxon>Pseudomonadati</taxon>
        <taxon>Planctomycetota</taxon>
        <taxon>Planctomycetia</taxon>
        <taxon>Pirellulales</taxon>
        <taxon>Pirellulaceae</taxon>
        <taxon>Novipirellula</taxon>
    </lineage>
</organism>
<evidence type="ECO:0000313" key="8">
    <source>
        <dbReference type="Proteomes" id="UP000319143"/>
    </source>
</evidence>
<keyword evidence="7" id="KW-0969">Cilium</keyword>
<sequence length="288" mass="31244" precursor="true">MRLIATLGLVVSFCFSIQAEDSPTVTDVNKQLLTIELESYLNAYKNASANIRELETKLAQTNTAESRATLEANRDSLRVHLDALAVRANETAIRIGKTQTGTSKKKTLPDGTRVYLRNRLKSTGRDLDVAIKGRGFFQAVDPNTNAKVYARVGGLDIDANGYLVLGSARSGLLITPSIQLPADTIAIVVSPSGETWCRQPGETELRLLGQMELSQFANPGGLQEIDENLFSETEASGTASVTRPGQDGAGIIRQGCIEESDSTRVRELIEQLVDLLTADHSTESLRPR</sequence>
<accession>A0A5C6DSZ0</accession>